<evidence type="ECO:0000256" key="6">
    <source>
        <dbReference type="ARBA" id="ARBA00022741"/>
    </source>
</evidence>
<dbReference type="EC" id="6.1.1.10" evidence="3"/>
<dbReference type="PANTHER" id="PTHR45765">
    <property type="entry name" value="METHIONINE--TRNA LIGASE"/>
    <property type="match status" value="1"/>
</dbReference>
<dbReference type="GO" id="GO:0004825">
    <property type="term" value="F:methionine-tRNA ligase activity"/>
    <property type="evidence" value="ECO:0007669"/>
    <property type="project" value="UniProtKB-EC"/>
</dbReference>
<dbReference type="CDD" id="cd00814">
    <property type="entry name" value="MetRS_core"/>
    <property type="match status" value="1"/>
</dbReference>
<evidence type="ECO:0000256" key="3">
    <source>
        <dbReference type="ARBA" id="ARBA00012838"/>
    </source>
</evidence>
<dbReference type="SUPFAM" id="SSF47323">
    <property type="entry name" value="Anticodon-binding domain of a subclass of class I aminoacyl-tRNA synthetases"/>
    <property type="match status" value="1"/>
</dbReference>
<comment type="similarity">
    <text evidence="2 12">Belongs to the class-I aminoacyl-tRNA synthetase family.</text>
</comment>
<evidence type="ECO:0000256" key="13">
    <source>
        <dbReference type="SAM" id="MobiDB-lite"/>
    </source>
</evidence>
<protein>
    <recommendedName>
        <fullName evidence="3">methionine--tRNA ligase</fullName>
        <ecNumber evidence="3">6.1.1.10</ecNumber>
    </recommendedName>
    <alternativeName>
        <fullName evidence="10">Methionyl-tRNA synthetase</fullName>
    </alternativeName>
</protein>
<keyword evidence="8 12" id="KW-0648">Protein biosynthesis</keyword>
<evidence type="ECO:0000256" key="10">
    <source>
        <dbReference type="ARBA" id="ARBA00030904"/>
    </source>
</evidence>
<evidence type="ECO:0000256" key="5">
    <source>
        <dbReference type="ARBA" id="ARBA00022598"/>
    </source>
</evidence>
<keyword evidence="6 12" id="KW-0547">Nucleotide-binding</keyword>
<dbReference type="GO" id="GO:0005829">
    <property type="term" value="C:cytosol"/>
    <property type="evidence" value="ECO:0007669"/>
    <property type="project" value="TreeGrafter"/>
</dbReference>
<comment type="subcellular location">
    <subcellularLocation>
        <location evidence="1">Cytoplasm</location>
    </subcellularLocation>
</comment>
<evidence type="ECO:0000313" key="16">
    <source>
        <dbReference type="Proteomes" id="UP000077684"/>
    </source>
</evidence>
<evidence type="ECO:0000256" key="9">
    <source>
        <dbReference type="ARBA" id="ARBA00023146"/>
    </source>
</evidence>
<dbReference type="InterPro" id="IPR009080">
    <property type="entry name" value="tRNAsynth_Ia_anticodon-bd"/>
</dbReference>
<evidence type="ECO:0000256" key="8">
    <source>
        <dbReference type="ARBA" id="ARBA00022917"/>
    </source>
</evidence>
<dbReference type="GO" id="GO:0006431">
    <property type="term" value="P:methionyl-tRNA aminoacylation"/>
    <property type="evidence" value="ECO:0007669"/>
    <property type="project" value="InterPro"/>
</dbReference>
<comment type="catalytic activity">
    <reaction evidence="11">
        <text>tRNA(Met) + L-methionine + ATP = L-methionyl-tRNA(Met) + AMP + diphosphate</text>
        <dbReference type="Rhea" id="RHEA:13481"/>
        <dbReference type="Rhea" id="RHEA-COMP:9667"/>
        <dbReference type="Rhea" id="RHEA-COMP:9698"/>
        <dbReference type="ChEBI" id="CHEBI:30616"/>
        <dbReference type="ChEBI" id="CHEBI:33019"/>
        <dbReference type="ChEBI" id="CHEBI:57844"/>
        <dbReference type="ChEBI" id="CHEBI:78442"/>
        <dbReference type="ChEBI" id="CHEBI:78530"/>
        <dbReference type="ChEBI" id="CHEBI:456215"/>
        <dbReference type="EC" id="6.1.1.10"/>
    </reaction>
</comment>
<dbReference type="SUPFAM" id="SSF47060">
    <property type="entry name" value="S15/NS1 RNA-binding domain"/>
    <property type="match status" value="1"/>
</dbReference>
<keyword evidence="9 12" id="KW-0030">Aminoacyl-tRNA synthetase</keyword>
<reference evidence="15" key="2">
    <citation type="journal article" date="2019" name="IMA Fungus">
        <title>Genome sequencing and comparison of five Tilletia species to identify candidate genes for the detection of regulated species infecting wheat.</title>
        <authorList>
            <person name="Nguyen H.D.T."/>
            <person name="Sultana T."/>
            <person name="Kesanakurti P."/>
            <person name="Hambleton S."/>
        </authorList>
    </citation>
    <scope>NUCLEOTIDE SEQUENCE</scope>
    <source>
        <strain evidence="15">DAOMC 236426</strain>
    </source>
</reference>
<evidence type="ECO:0000256" key="4">
    <source>
        <dbReference type="ARBA" id="ARBA00022490"/>
    </source>
</evidence>
<feature type="compositionally biased region" description="Low complexity" evidence="13">
    <location>
        <begin position="667"/>
        <end position="681"/>
    </location>
</feature>
<dbReference type="GO" id="GO:0017101">
    <property type="term" value="C:aminoacyl-tRNA synthetase multienzyme complex"/>
    <property type="evidence" value="ECO:0007669"/>
    <property type="project" value="TreeGrafter"/>
</dbReference>
<gene>
    <name evidence="15" type="ORF">A4X06_0g6612</name>
</gene>
<dbReference type="InterPro" id="IPR009068">
    <property type="entry name" value="uS15_NS1_RNA-bd_sf"/>
</dbReference>
<dbReference type="SUPFAM" id="SSF52374">
    <property type="entry name" value="Nucleotidylyl transferase"/>
    <property type="match status" value="1"/>
</dbReference>
<feature type="compositionally biased region" description="Low complexity" evidence="13">
    <location>
        <begin position="703"/>
        <end position="713"/>
    </location>
</feature>
<dbReference type="InterPro" id="IPR015413">
    <property type="entry name" value="Methionyl/Leucyl_tRNA_Synth"/>
</dbReference>
<name>A0A8X7MNF1_9BASI</name>
<dbReference type="InterPro" id="IPR001412">
    <property type="entry name" value="aa-tRNA-synth_I_CS"/>
</dbReference>
<evidence type="ECO:0000256" key="1">
    <source>
        <dbReference type="ARBA" id="ARBA00004496"/>
    </source>
</evidence>
<dbReference type="SUPFAM" id="SSF57770">
    <property type="entry name" value="Methionyl-tRNA synthetase (MetRS), Zn-domain"/>
    <property type="match status" value="1"/>
</dbReference>
<dbReference type="GO" id="GO:0005524">
    <property type="term" value="F:ATP binding"/>
    <property type="evidence" value="ECO:0007669"/>
    <property type="project" value="UniProtKB-KW"/>
</dbReference>
<dbReference type="Pfam" id="PF19303">
    <property type="entry name" value="Anticodon_3"/>
    <property type="match status" value="1"/>
</dbReference>
<dbReference type="InterPro" id="IPR000738">
    <property type="entry name" value="WHEP-TRS_dom"/>
</dbReference>
<dbReference type="NCBIfam" id="TIGR00398">
    <property type="entry name" value="metG"/>
    <property type="match status" value="1"/>
</dbReference>
<keyword evidence="16" id="KW-1185">Reference proteome</keyword>
<keyword evidence="7 12" id="KW-0067">ATP-binding</keyword>
<keyword evidence="4" id="KW-0963">Cytoplasm</keyword>
<dbReference type="Pfam" id="PF09334">
    <property type="entry name" value="tRNA-synt_1g"/>
    <property type="match status" value="1"/>
</dbReference>
<dbReference type="Gene3D" id="3.40.50.620">
    <property type="entry name" value="HUPs"/>
    <property type="match status" value="1"/>
</dbReference>
<evidence type="ECO:0000256" key="12">
    <source>
        <dbReference type="RuleBase" id="RU363039"/>
    </source>
</evidence>
<dbReference type="AlphaFoldDB" id="A0A8X7MNF1"/>
<evidence type="ECO:0000259" key="14">
    <source>
        <dbReference type="PROSITE" id="PS51185"/>
    </source>
</evidence>
<evidence type="ECO:0000256" key="7">
    <source>
        <dbReference type="ARBA" id="ARBA00022840"/>
    </source>
</evidence>
<dbReference type="FunFam" id="2.20.28.20:FF:000001">
    <property type="entry name" value="Methionine--tRNA ligase"/>
    <property type="match status" value="1"/>
</dbReference>
<dbReference type="InterPro" id="IPR014758">
    <property type="entry name" value="Met-tRNA_synth"/>
</dbReference>
<dbReference type="PROSITE" id="PS00178">
    <property type="entry name" value="AA_TRNA_LIGASE_I"/>
    <property type="match status" value="1"/>
</dbReference>
<dbReference type="Gene3D" id="2.20.28.20">
    <property type="entry name" value="Methionyl-tRNA synthetase, Zn-domain"/>
    <property type="match status" value="1"/>
</dbReference>
<reference evidence="15" key="1">
    <citation type="submission" date="2016-04" db="EMBL/GenBank/DDBJ databases">
        <authorList>
            <person name="Nguyen H.D."/>
            <person name="Samba Siva P."/>
            <person name="Cullis J."/>
            <person name="Levesque C.A."/>
            <person name="Hambleton S."/>
        </authorList>
    </citation>
    <scope>NUCLEOTIDE SEQUENCE</scope>
    <source>
        <strain evidence="15">DAOMC 236426</strain>
    </source>
</reference>
<evidence type="ECO:0000313" key="15">
    <source>
        <dbReference type="EMBL" id="KAE8243011.1"/>
    </source>
</evidence>
<dbReference type="InterPro" id="IPR023458">
    <property type="entry name" value="Met-tRNA_ligase_1"/>
</dbReference>
<accession>A0A8X7MNF1</accession>
<dbReference type="InterPro" id="IPR029038">
    <property type="entry name" value="MetRS_Zn"/>
</dbReference>
<proteinExistence type="inferred from homology"/>
<dbReference type="CDD" id="cd07957">
    <property type="entry name" value="Anticodon_Ia_Met"/>
    <property type="match status" value="1"/>
</dbReference>
<feature type="compositionally biased region" description="Basic and acidic residues" evidence="13">
    <location>
        <begin position="715"/>
        <end position="738"/>
    </location>
</feature>
<dbReference type="PROSITE" id="PS51185">
    <property type="entry name" value="WHEP_TRS_2"/>
    <property type="match status" value="1"/>
</dbReference>
<evidence type="ECO:0000256" key="2">
    <source>
        <dbReference type="ARBA" id="ARBA00005594"/>
    </source>
</evidence>
<dbReference type="PANTHER" id="PTHR45765:SF1">
    <property type="entry name" value="METHIONINE--TRNA LIGASE, CYTOPLASMIC"/>
    <property type="match status" value="1"/>
</dbReference>
<dbReference type="Gene3D" id="1.10.287.10">
    <property type="entry name" value="S15/NS1, RNA-binding"/>
    <property type="match status" value="1"/>
</dbReference>
<keyword evidence="5 12" id="KW-0436">Ligase</keyword>
<dbReference type="InterPro" id="IPR014729">
    <property type="entry name" value="Rossmann-like_a/b/a_fold"/>
</dbReference>
<feature type="region of interest" description="Disordered" evidence="13">
    <location>
        <begin position="667"/>
        <end position="744"/>
    </location>
</feature>
<comment type="caution">
    <text evidence="15">The sequence shown here is derived from an EMBL/GenBank/DDBJ whole genome shotgun (WGS) entry which is preliminary data.</text>
</comment>
<dbReference type="Gene3D" id="1.10.730.10">
    <property type="entry name" value="Isoleucyl-tRNA Synthetase, Domain 1"/>
    <property type="match status" value="1"/>
</dbReference>
<dbReference type="Proteomes" id="UP000077684">
    <property type="component" value="Unassembled WGS sequence"/>
</dbReference>
<dbReference type="InterPro" id="IPR033911">
    <property type="entry name" value="MetRS_core"/>
</dbReference>
<organism evidence="15 16">
    <name type="scientific">Tilletia controversa</name>
    <name type="common">dwarf bunt fungus</name>
    <dbReference type="NCBI Taxonomy" id="13291"/>
    <lineage>
        <taxon>Eukaryota</taxon>
        <taxon>Fungi</taxon>
        <taxon>Dikarya</taxon>
        <taxon>Basidiomycota</taxon>
        <taxon>Ustilaginomycotina</taxon>
        <taxon>Exobasidiomycetes</taxon>
        <taxon>Tilletiales</taxon>
        <taxon>Tilletiaceae</taxon>
        <taxon>Tilletia</taxon>
    </lineage>
</organism>
<dbReference type="PRINTS" id="PR01041">
    <property type="entry name" value="TRNASYNTHMET"/>
</dbReference>
<dbReference type="InterPro" id="IPR041872">
    <property type="entry name" value="Anticodon_Met"/>
</dbReference>
<feature type="domain" description="WHEP-TRS" evidence="14">
    <location>
        <begin position="722"/>
        <end position="777"/>
    </location>
</feature>
<sequence>MREGASQNHDSLAHSHDQHHQLILDIDIDDLALALELELDLSPRSLSPVCAMSYPFPAQWEAKPDSRVSSNLPRMDIPSDKTAKILPTKDQKNILITSALPYVNNHPHLGNIIGSTLSADVYARYSRSRNRNTLYICGTDEYGTATETKALEDGVTPQELCDKYHALHRKAYTWFEIGFDHFGRTTTPQQTTIAQDIFLKLHNNGFLEEKMVTQLYCESDKRYLADRYVEGICPKCGYDDARGDQCDKCGQLLDAIDLIKPRCKTCSSTPVLRESKHMYIRIDTLQPTTEKWARATMAEGHWSSNGRQITENWFKEGLRPFSLTRDLKWGVPVPLKEMQDKVLYVWFDAPIGYPSITATYTDQWEQWWKTPENNVKLYQFMGKDNVRFHSVIFPSCLLGTKEPWTMLNSISTTEYLQYEGGKFSKSRNVGVFGDKAAEVGVSPSVWRYYLLANRPETADSQFAWPDFVQRNNSELVANLGNFVNRVLSFMKKYDAIVPELPSEDAHPHGLTLETALGSDLSGPYAGFVRDVNALLAQYVEAMDSVKLRTGLQLTMALSARGNLFLSEQGLDNSLYNNERAKCDITLLLAINLIYTLSPLLHPFMPSASSGILDQLDAPPRALEEDPRFGIYLLPGHKLGTPAHLFKRIEEKMVDVWRAQFGGAAAAPKPASDAAASASTAPLGPDGKPLSKKQQEKQAKAAKKAAQAAAAGAALSEEKKTPEYKALESQVKEQGEKVRAAKAGEAGGDVDGALKELLRLKIELSDLAKQLKGTSLSS</sequence>
<dbReference type="EMBL" id="LWDE02000985">
    <property type="protein sequence ID" value="KAE8243011.1"/>
    <property type="molecule type" value="Genomic_DNA"/>
</dbReference>
<evidence type="ECO:0000256" key="11">
    <source>
        <dbReference type="ARBA" id="ARBA00047364"/>
    </source>
</evidence>